<sequence>MKKSVVSLIIASALLVAATPSHAAKAFNPSAPIKAQGQLGTVFVDAYGVAPQTAVIDLGGFKIEAAKVVVHGKGKDGIDIKYDVDHADILNHNGVPIFGLYADFNNTVTLTYTKSGKKVTEDYRIYTAPRVSGTPSDGMRNNAPVIQPVKVADEFKDRLYLINHIFETPNSGALAWKGNMGAQNWSGKNNIFITDTKGEVRWTLDTSQFENYKDITQRGIMMGFHQLDNGDLIWGKGQQLFRMDMFGKVVWDWDLPRGYIDFSHEIQAMDNGHYLVRAAKADYLRDDGKRVHTVRDHILELDENGRLVDVWDLNIILDNLRDDLLLALDVGAVCLNVDNEHAGETVEVELDAPFSDIPGVGAGRNWAHVNSIDHDSSDDSIILSLRHQGVVKINRDKSVKWILSPKSGWNKALASKLLTPVDSKGKKISCTDNGACEGDFDFTYTQHTAWLTGKTYQNGKVKGLSVFDNGDGRHLEQPALKSMKYSRAVEYKVNEKDMTVEQVWEFGKDRGNEWYSAITSNVSFQEDKNSMFIFSANTRLQQKGVLTRGVINEVEYNTDNVLVEMDVISPLPGNAPYRATIINPDLL</sequence>
<accession>A0ABZ0JVX3</accession>
<dbReference type="InterPro" id="IPR038477">
    <property type="entry name" value="ASST_N_sf"/>
</dbReference>
<evidence type="ECO:0000313" key="4">
    <source>
        <dbReference type="Proteomes" id="UP001529491"/>
    </source>
</evidence>
<keyword evidence="4" id="KW-1185">Reference proteome</keyword>
<evidence type="ECO:0000259" key="2">
    <source>
        <dbReference type="Pfam" id="PF17425"/>
    </source>
</evidence>
<dbReference type="RefSeq" id="WP_310472084.1">
    <property type="nucleotide sequence ID" value="NZ_CP136522.1"/>
</dbReference>
<protein>
    <submittedName>
        <fullName evidence="3">Aryl-sulfate sulfotransferase</fullName>
    </submittedName>
</protein>
<dbReference type="PANTHER" id="PTHR35340:SF10">
    <property type="entry name" value="CYTOPLASMIC PROTEIN"/>
    <property type="match status" value="1"/>
</dbReference>
<dbReference type="PANTHER" id="PTHR35340">
    <property type="entry name" value="PQQ ENZYME REPEAT PROTEIN-RELATED"/>
    <property type="match status" value="1"/>
</dbReference>
<name>A0ABZ0JVX3_9GAMM</name>
<dbReference type="InterPro" id="IPR035391">
    <property type="entry name" value="Arylsulfotran_N"/>
</dbReference>
<evidence type="ECO:0000256" key="1">
    <source>
        <dbReference type="SAM" id="SignalP"/>
    </source>
</evidence>
<dbReference type="Pfam" id="PF05935">
    <property type="entry name" value="Arylsulfotrans"/>
    <property type="match status" value="1"/>
</dbReference>
<dbReference type="InterPro" id="IPR010262">
    <property type="entry name" value="Arylsulfotransferase_bact"/>
</dbReference>
<reference evidence="3 4" key="1">
    <citation type="submission" date="2023-10" db="EMBL/GenBank/DDBJ databases">
        <title>Complete genome sequence of Shewanella sp. DAU334.</title>
        <authorList>
            <person name="Lee Y.-S."/>
            <person name="Jeong H.-R."/>
            <person name="Hwang E.-J."/>
            <person name="Choi Y.-L."/>
            <person name="Kim G.-D."/>
        </authorList>
    </citation>
    <scope>NUCLEOTIDE SEQUENCE [LARGE SCALE GENOMIC DNA]</scope>
    <source>
        <strain evidence="3 4">DAU334</strain>
    </source>
</reference>
<gene>
    <name evidence="3" type="ORF">RGE70_14150</name>
</gene>
<dbReference type="EMBL" id="CP136522">
    <property type="protein sequence ID" value="WOT04455.1"/>
    <property type="molecule type" value="Genomic_DNA"/>
</dbReference>
<feature type="chain" id="PRO_5046290832" evidence="1">
    <location>
        <begin position="24"/>
        <end position="587"/>
    </location>
</feature>
<organism evidence="3 4">
    <name type="scientific">Shewanella youngdeokensis</name>
    <dbReference type="NCBI Taxonomy" id="2999068"/>
    <lineage>
        <taxon>Bacteria</taxon>
        <taxon>Pseudomonadati</taxon>
        <taxon>Pseudomonadota</taxon>
        <taxon>Gammaproteobacteria</taxon>
        <taxon>Alteromonadales</taxon>
        <taxon>Shewanellaceae</taxon>
        <taxon>Shewanella</taxon>
    </lineage>
</organism>
<feature type="domain" description="Arylsulfotransferase N-terminal" evidence="2">
    <location>
        <begin position="42"/>
        <end position="128"/>
    </location>
</feature>
<dbReference type="Pfam" id="PF17425">
    <property type="entry name" value="Arylsulfotran_N"/>
    <property type="match status" value="1"/>
</dbReference>
<feature type="signal peptide" evidence="1">
    <location>
        <begin position="1"/>
        <end position="23"/>
    </location>
</feature>
<keyword evidence="1" id="KW-0732">Signal</keyword>
<dbReference type="InterPro" id="IPR053143">
    <property type="entry name" value="Arylsulfate_ST"/>
</dbReference>
<dbReference type="Gene3D" id="2.60.40.3100">
    <property type="entry name" value="Arylsulphate sulphotransferase monomer, N-terminal domain"/>
    <property type="match status" value="1"/>
</dbReference>
<proteinExistence type="predicted"/>
<dbReference type="Proteomes" id="UP001529491">
    <property type="component" value="Chromosome"/>
</dbReference>
<evidence type="ECO:0000313" key="3">
    <source>
        <dbReference type="EMBL" id="WOT04455.1"/>
    </source>
</evidence>